<evidence type="ECO:0000313" key="1">
    <source>
        <dbReference type="EMBL" id="KRN08314.1"/>
    </source>
</evidence>
<proteinExistence type="predicted"/>
<protein>
    <submittedName>
        <fullName evidence="1">Uncharacterized protein</fullName>
    </submittedName>
</protein>
<keyword evidence="2" id="KW-1185">Reference proteome</keyword>
<sequence length="65" mass="7728">MEIKKESLHGKGTAWVISHGTDLDDMIEEIREKLEEDFYCKSVDIKYLNNEYVVVAHYLGKFRYE</sequence>
<reference evidence="1 2" key="1">
    <citation type="journal article" date="2015" name="Genome Announc.">
        <title>Expanding the biotechnology potential of lactobacilli through comparative genomics of 213 strains and associated genera.</title>
        <authorList>
            <person name="Sun Z."/>
            <person name="Harris H.M."/>
            <person name="McCann A."/>
            <person name="Guo C."/>
            <person name="Argimon S."/>
            <person name="Zhang W."/>
            <person name="Yang X."/>
            <person name="Jeffery I.B."/>
            <person name="Cooney J.C."/>
            <person name="Kagawa T.F."/>
            <person name="Liu W."/>
            <person name="Song Y."/>
            <person name="Salvetti E."/>
            <person name="Wrobel A."/>
            <person name="Rasinkangas P."/>
            <person name="Parkhill J."/>
            <person name="Rea M.C."/>
            <person name="O'Sullivan O."/>
            <person name="Ritari J."/>
            <person name="Douillard F.P."/>
            <person name="Paul Ross R."/>
            <person name="Yang R."/>
            <person name="Briner A.E."/>
            <person name="Felis G.E."/>
            <person name="de Vos W.M."/>
            <person name="Barrangou R."/>
            <person name="Klaenhammer T.R."/>
            <person name="Caufield P.W."/>
            <person name="Cui Y."/>
            <person name="Zhang H."/>
            <person name="O'Toole P.W."/>
        </authorList>
    </citation>
    <scope>NUCLEOTIDE SEQUENCE [LARGE SCALE GENOMIC DNA]</scope>
    <source>
        <strain evidence="1 2">DSM 20444</strain>
    </source>
</reference>
<dbReference type="AlphaFoldDB" id="J0USX6"/>
<evidence type="ECO:0000313" key="2">
    <source>
        <dbReference type="Proteomes" id="UP000050898"/>
    </source>
</evidence>
<dbReference type="Proteomes" id="UP000050898">
    <property type="component" value="Unassembled WGS sequence"/>
</dbReference>
<dbReference type="PATRIC" id="fig|1046596.6.peg.2416"/>
<gene>
    <name evidence="1" type="ORF">FD00_GL002299</name>
</gene>
<dbReference type="EMBL" id="AYYH01000076">
    <property type="protein sequence ID" value="KRN08314.1"/>
    <property type="molecule type" value="Genomic_DNA"/>
</dbReference>
<comment type="caution">
    <text evidence="1">The sequence shown here is derived from an EMBL/GenBank/DDBJ whole genome shotgun (WGS) entry which is preliminary data.</text>
</comment>
<dbReference type="RefSeq" id="WP_003688760.1">
    <property type="nucleotide sequence ID" value="NZ_AKKT01000072.1"/>
</dbReference>
<name>J0USX6_9LACO</name>
<dbReference type="GeneID" id="98315820"/>
<accession>J0USX6</accession>
<organism evidence="1 2">
    <name type="scientific">Liquorilactobacillus mali KCTC 3596 = DSM 20444</name>
    <dbReference type="NCBI Taxonomy" id="1046596"/>
    <lineage>
        <taxon>Bacteria</taxon>
        <taxon>Bacillati</taxon>
        <taxon>Bacillota</taxon>
        <taxon>Bacilli</taxon>
        <taxon>Lactobacillales</taxon>
        <taxon>Lactobacillaceae</taxon>
        <taxon>Liquorilactobacillus</taxon>
    </lineage>
</organism>